<evidence type="ECO:0000259" key="8">
    <source>
        <dbReference type="PROSITE" id="PS50850"/>
    </source>
</evidence>
<dbReference type="GO" id="GO:0016020">
    <property type="term" value="C:membrane"/>
    <property type="evidence" value="ECO:0007669"/>
    <property type="project" value="UniProtKB-SubCell"/>
</dbReference>
<keyword evidence="3 7" id="KW-0812">Transmembrane</keyword>
<dbReference type="AlphaFoldDB" id="A0A8H4L6D6"/>
<keyword evidence="4 7" id="KW-1133">Transmembrane helix</keyword>
<evidence type="ECO:0000256" key="4">
    <source>
        <dbReference type="ARBA" id="ARBA00022989"/>
    </source>
</evidence>
<dbReference type="GO" id="GO:0022857">
    <property type="term" value="F:transmembrane transporter activity"/>
    <property type="evidence" value="ECO:0007669"/>
    <property type="project" value="InterPro"/>
</dbReference>
<feature type="domain" description="Major facilitator superfamily (MFS) profile" evidence="8">
    <location>
        <begin position="46"/>
        <end position="466"/>
    </location>
</feature>
<dbReference type="InterPro" id="IPR036259">
    <property type="entry name" value="MFS_trans_sf"/>
</dbReference>
<feature type="transmembrane region" description="Helical" evidence="7">
    <location>
        <begin position="308"/>
        <end position="331"/>
    </location>
</feature>
<organism evidence="9 10">
    <name type="scientific">Fusarium albosuccineum</name>
    <dbReference type="NCBI Taxonomy" id="1237068"/>
    <lineage>
        <taxon>Eukaryota</taxon>
        <taxon>Fungi</taxon>
        <taxon>Dikarya</taxon>
        <taxon>Ascomycota</taxon>
        <taxon>Pezizomycotina</taxon>
        <taxon>Sordariomycetes</taxon>
        <taxon>Hypocreomycetidae</taxon>
        <taxon>Hypocreales</taxon>
        <taxon>Nectriaceae</taxon>
        <taxon>Fusarium</taxon>
        <taxon>Fusarium decemcellulare species complex</taxon>
    </lineage>
</organism>
<dbReference type="OrthoDB" id="2985014at2759"/>
<evidence type="ECO:0000256" key="2">
    <source>
        <dbReference type="ARBA" id="ARBA00022448"/>
    </source>
</evidence>
<evidence type="ECO:0000313" key="10">
    <source>
        <dbReference type="Proteomes" id="UP000554235"/>
    </source>
</evidence>
<keyword evidence="5 7" id="KW-0472">Membrane</keyword>
<protein>
    <submittedName>
        <fullName evidence="9">MFS general substrate transporter</fullName>
    </submittedName>
</protein>
<evidence type="ECO:0000313" key="9">
    <source>
        <dbReference type="EMBL" id="KAF4463900.1"/>
    </source>
</evidence>
<dbReference type="Proteomes" id="UP000554235">
    <property type="component" value="Unassembled WGS sequence"/>
</dbReference>
<feature type="transmembrane region" description="Helical" evidence="7">
    <location>
        <begin position="366"/>
        <end position="390"/>
    </location>
</feature>
<comment type="subcellular location">
    <subcellularLocation>
        <location evidence="1">Membrane</location>
        <topology evidence="1">Multi-pass membrane protein</topology>
    </subcellularLocation>
</comment>
<evidence type="ECO:0000256" key="1">
    <source>
        <dbReference type="ARBA" id="ARBA00004141"/>
    </source>
</evidence>
<gene>
    <name evidence="9" type="ORF">FALBO_9272</name>
</gene>
<sequence>MAEQVTKDACLHVEDGQIPTNKVEEAPFVPNFEAERRLVRKLDRTILPWIMLLYLLSYIDRSNMGNARNIGLEEDIGLSSMQYQLASASFYIGTVIFGTIGGLMLKVVKPSTWLGICATGWGAVSTLQAACTNPAGLTAVRFFLGVFEASFAPGCALYLSFWYLKSELSLRIAAYAGMSALSGVISGILAYAMGLAKNMAITSWQALFLVEGLPTVLVGVLTLWILPGRPESERSHWFTEEEQKIILSRRNRFTRNADTGINMAQVKAALLDYRLYIFCVIYSGLSLSLAVAAVFLPTIVKDLGYHSVMANLMTAPIYATTYICLLITAALSDKFRVRGIPIMIGGLLAGTGYICLGVLRNDTARYVTCFLAVTAGVGIGIVIAVTHGVGVAASNIYPKSDAPYYLVGNSVSSALTFATAVGALVMSILLLRENRKKDRRFGRPEAGVPVDMGGDADKAPDYRYEI</sequence>
<evidence type="ECO:0000256" key="6">
    <source>
        <dbReference type="ARBA" id="ARBA00023180"/>
    </source>
</evidence>
<dbReference type="SUPFAM" id="SSF103473">
    <property type="entry name" value="MFS general substrate transporter"/>
    <property type="match status" value="1"/>
</dbReference>
<dbReference type="PROSITE" id="PS50850">
    <property type="entry name" value="MFS"/>
    <property type="match status" value="1"/>
</dbReference>
<feature type="transmembrane region" description="Helical" evidence="7">
    <location>
        <begin position="85"/>
        <end position="105"/>
    </location>
</feature>
<reference evidence="9 10" key="1">
    <citation type="submission" date="2020-01" db="EMBL/GenBank/DDBJ databases">
        <title>Identification and distribution of gene clusters putatively required for synthesis of sphingolipid metabolism inhibitors in phylogenetically diverse species of the filamentous fungus Fusarium.</title>
        <authorList>
            <person name="Kim H.-S."/>
            <person name="Busman M."/>
            <person name="Brown D.W."/>
            <person name="Divon H."/>
            <person name="Uhlig S."/>
            <person name="Proctor R.H."/>
        </authorList>
    </citation>
    <scope>NUCLEOTIDE SEQUENCE [LARGE SCALE GENOMIC DNA]</scope>
    <source>
        <strain evidence="9 10">NRRL 20459</strain>
    </source>
</reference>
<feature type="transmembrane region" description="Helical" evidence="7">
    <location>
        <begin position="275"/>
        <end position="296"/>
    </location>
</feature>
<dbReference type="PANTHER" id="PTHR43791">
    <property type="entry name" value="PERMEASE-RELATED"/>
    <property type="match status" value="1"/>
</dbReference>
<comment type="caution">
    <text evidence="9">The sequence shown here is derived from an EMBL/GenBank/DDBJ whole genome shotgun (WGS) entry which is preliminary data.</text>
</comment>
<keyword evidence="6" id="KW-0325">Glycoprotein</keyword>
<feature type="transmembrane region" description="Helical" evidence="7">
    <location>
        <begin position="170"/>
        <end position="194"/>
    </location>
</feature>
<feature type="transmembrane region" description="Helical" evidence="7">
    <location>
        <begin position="206"/>
        <end position="226"/>
    </location>
</feature>
<dbReference type="InterPro" id="IPR020846">
    <property type="entry name" value="MFS_dom"/>
</dbReference>
<feature type="transmembrane region" description="Helical" evidence="7">
    <location>
        <begin position="142"/>
        <end position="164"/>
    </location>
</feature>
<feature type="transmembrane region" description="Helical" evidence="7">
    <location>
        <begin position="410"/>
        <end position="431"/>
    </location>
</feature>
<dbReference type="PANTHER" id="PTHR43791:SF36">
    <property type="entry name" value="TRANSPORTER, PUTATIVE (AFU_ORTHOLOGUE AFUA_6G08340)-RELATED"/>
    <property type="match status" value="1"/>
</dbReference>
<dbReference type="FunFam" id="1.20.1250.20:FF:000018">
    <property type="entry name" value="MFS transporter permease"/>
    <property type="match status" value="1"/>
</dbReference>
<dbReference type="InterPro" id="IPR011701">
    <property type="entry name" value="MFS"/>
</dbReference>
<keyword evidence="10" id="KW-1185">Reference proteome</keyword>
<dbReference type="Pfam" id="PF07690">
    <property type="entry name" value="MFS_1"/>
    <property type="match status" value="1"/>
</dbReference>
<feature type="transmembrane region" description="Helical" evidence="7">
    <location>
        <begin position="46"/>
        <end position="64"/>
    </location>
</feature>
<accession>A0A8H4L6D6</accession>
<name>A0A8H4L6D6_9HYPO</name>
<keyword evidence="2" id="KW-0813">Transport</keyword>
<proteinExistence type="predicted"/>
<dbReference type="EMBL" id="JAADYS010001279">
    <property type="protein sequence ID" value="KAF4463900.1"/>
    <property type="molecule type" value="Genomic_DNA"/>
</dbReference>
<evidence type="ECO:0000256" key="5">
    <source>
        <dbReference type="ARBA" id="ARBA00023136"/>
    </source>
</evidence>
<dbReference type="Gene3D" id="1.20.1250.20">
    <property type="entry name" value="MFS general substrate transporter like domains"/>
    <property type="match status" value="2"/>
</dbReference>
<feature type="transmembrane region" description="Helical" evidence="7">
    <location>
        <begin position="337"/>
        <end position="359"/>
    </location>
</feature>
<evidence type="ECO:0000256" key="7">
    <source>
        <dbReference type="SAM" id="Phobius"/>
    </source>
</evidence>
<evidence type="ECO:0000256" key="3">
    <source>
        <dbReference type="ARBA" id="ARBA00022692"/>
    </source>
</evidence>